<evidence type="ECO:0000313" key="3">
    <source>
        <dbReference type="Proteomes" id="UP000001552"/>
    </source>
</evidence>
<dbReference type="InterPro" id="IPR029767">
    <property type="entry name" value="WecB-like"/>
</dbReference>
<reference evidence="2" key="1">
    <citation type="submission" date="2010-02" db="EMBL/GenBank/DDBJ databases">
        <title>Complete sequence of Thermoanaerobacter italicus Ab9.</title>
        <authorList>
            <consortium name="US DOE Joint Genome Institute"/>
            <person name="Lucas S."/>
            <person name="Copeland A."/>
            <person name="Lapidus A."/>
            <person name="Cheng J.-F."/>
            <person name="Bruce D."/>
            <person name="Goodwin L."/>
            <person name="Pitluck S."/>
            <person name="Chertkov O."/>
            <person name="Detter J.C."/>
            <person name="Han C."/>
            <person name="Tapia R."/>
            <person name="Land M."/>
            <person name="Hauser L."/>
            <person name="Kyrpides N."/>
            <person name="Mikhailova N."/>
            <person name="Hemme C.L."/>
            <person name="Woyke T."/>
        </authorList>
    </citation>
    <scope>NUCLEOTIDE SEQUENCE [LARGE SCALE GENOMIC DNA]</scope>
    <source>
        <strain evidence="2">Ab9</strain>
    </source>
</reference>
<proteinExistence type="predicted"/>
<dbReference type="HOGENOM" id="CLU_061127_0_0_9"/>
<evidence type="ECO:0000313" key="2">
    <source>
        <dbReference type="EMBL" id="ADD01787.1"/>
    </source>
</evidence>
<evidence type="ECO:0000259" key="1">
    <source>
        <dbReference type="Pfam" id="PF02350"/>
    </source>
</evidence>
<feature type="domain" description="UDP-N-acetylglucosamine 2-epimerase" evidence="1">
    <location>
        <begin position="22"/>
        <end position="368"/>
    </location>
</feature>
<sequence length="384" mass="43257">MKKIAVVTGTRAEYGLLYWTMKEIENDPELELQLIVTGMHLSPEFGLTVQEIEKDGFKIDEKIEILLSSDTGQGVAKAIGLGVIGFTQAFVRLNPDILMILGDRFEIFAAATAAMAMNIPIAHIGGGESTEGAIDEQIRHAITRMAHIHFTSCDYYAKRIKKMGEEEWRIFNVGAPGLENIKRLKLLNREEVEKLLNVDLSETTLLVTYHPVTLEMQTLKEQMDNLLGALMQTGYQIIFTYPNSDSGGRYIIKRINEFIKNYNKAKAFVNLGQQKYLSLLQYVNAMVGNSSSGIIEAPSFKLPVVNIGDRQKGRLRAENIIDVGYSKEEILNGINKALQDEEFRAKLEDIKNPYGDGDTSKKIIKILKEINTKQENFLKKKLTY</sequence>
<dbReference type="GO" id="GO:0004553">
    <property type="term" value="F:hydrolase activity, hydrolyzing O-glycosyl compounds"/>
    <property type="evidence" value="ECO:0007669"/>
    <property type="project" value="InterPro"/>
</dbReference>
<dbReference type="EC" id="5.1.3.14" evidence="2"/>
<dbReference type="eggNOG" id="COG0381">
    <property type="taxonomic scope" value="Bacteria"/>
</dbReference>
<dbReference type="SUPFAM" id="SSF53756">
    <property type="entry name" value="UDP-Glycosyltransferase/glycogen phosphorylase"/>
    <property type="match status" value="1"/>
</dbReference>
<dbReference type="GO" id="GO:0008761">
    <property type="term" value="F:UDP-N-acetylglucosamine 2-epimerase activity"/>
    <property type="evidence" value="ECO:0007669"/>
    <property type="project" value="UniProtKB-EC"/>
</dbReference>
<dbReference type="CDD" id="cd03786">
    <property type="entry name" value="GTB_UDP-GlcNAc_2-Epimerase"/>
    <property type="match status" value="1"/>
</dbReference>
<gene>
    <name evidence="2" type="ordered locus">Thit_0480</name>
</gene>
<accession>D3T755</accession>
<dbReference type="NCBIfam" id="TIGR03568">
    <property type="entry name" value="NeuC_NnaA"/>
    <property type="match status" value="1"/>
</dbReference>
<protein>
    <submittedName>
        <fullName evidence="2">UDP-N-acetyl-D-glucosamine 2-epimerase, UDP-hydrolysing</fullName>
        <ecNumber evidence="2">5.1.3.14</ecNumber>
    </submittedName>
</protein>
<dbReference type="Proteomes" id="UP000001552">
    <property type="component" value="Chromosome"/>
</dbReference>
<dbReference type="InterPro" id="IPR020004">
    <property type="entry name" value="UDP-GlcNAc_Epase"/>
</dbReference>
<dbReference type="OrthoDB" id="9803238at2"/>
<name>D3T755_THEIA</name>
<dbReference type="KEGG" id="tit:Thit_0480"/>
<keyword evidence="3" id="KW-1185">Reference proteome</keyword>
<organism evidence="2 3">
    <name type="scientific">Thermoanaerobacter italicus (strain DSM 9252 / Ab9)</name>
    <dbReference type="NCBI Taxonomy" id="580331"/>
    <lineage>
        <taxon>Bacteria</taxon>
        <taxon>Bacillati</taxon>
        <taxon>Bacillota</taxon>
        <taxon>Clostridia</taxon>
        <taxon>Thermoanaerobacterales</taxon>
        <taxon>Thermoanaerobacteraceae</taxon>
        <taxon>Thermoanaerobacter</taxon>
    </lineage>
</organism>
<dbReference type="InterPro" id="IPR003331">
    <property type="entry name" value="UDP_GlcNAc_Epimerase_2_dom"/>
</dbReference>
<dbReference type="EMBL" id="CP001936">
    <property type="protein sequence ID" value="ADD01787.1"/>
    <property type="molecule type" value="Genomic_DNA"/>
</dbReference>
<dbReference type="RefSeq" id="WP_012994610.1">
    <property type="nucleotide sequence ID" value="NC_013921.1"/>
</dbReference>
<dbReference type="Pfam" id="PF02350">
    <property type="entry name" value="Epimerase_2"/>
    <property type="match status" value="1"/>
</dbReference>
<keyword evidence="2" id="KW-0413">Isomerase</keyword>
<dbReference type="PANTHER" id="PTHR43174:SF3">
    <property type="entry name" value="UDP-N-ACETYLGLUCOSAMINE 2-EPIMERASE"/>
    <property type="match status" value="1"/>
</dbReference>
<dbReference type="GO" id="GO:0006047">
    <property type="term" value="P:UDP-N-acetylglucosamine metabolic process"/>
    <property type="evidence" value="ECO:0007669"/>
    <property type="project" value="InterPro"/>
</dbReference>
<dbReference type="AlphaFoldDB" id="D3T755"/>
<dbReference type="Gene3D" id="3.40.50.2000">
    <property type="entry name" value="Glycogen Phosphorylase B"/>
    <property type="match status" value="2"/>
</dbReference>
<dbReference type="PANTHER" id="PTHR43174">
    <property type="entry name" value="UDP-N-ACETYLGLUCOSAMINE 2-EPIMERASE"/>
    <property type="match status" value="1"/>
</dbReference>